<proteinExistence type="inferred from homology"/>
<comment type="catalytic activity">
    <reaction evidence="17">
        <text>a CDP-1,2-diacyl-sn-glycerol + sn-glycerol 3-phosphate = a 1,2-diacyl-sn-glycero-3-phospho-(1'-sn-glycero-3'-phosphate) + CMP + H(+)</text>
        <dbReference type="Rhea" id="RHEA:12593"/>
        <dbReference type="ChEBI" id="CHEBI:15378"/>
        <dbReference type="ChEBI" id="CHEBI:57597"/>
        <dbReference type="ChEBI" id="CHEBI:58332"/>
        <dbReference type="ChEBI" id="CHEBI:60110"/>
        <dbReference type="ChEBI" id="CHEBI:60377"/>
        <dbReference type="EC" id="2.7.8.5"/>
    </reaction>
</comment>
<evidence type="ECO:0000256" key="18">
    <source>
        <dbReference type="NCBIfam" id="TIGR00560"/>
    </source>
</evidence>
<dbReference type="EMBL" id="FP565809">
    <property type="protein sequence ID" value="CBH21800.1"/>
    <property type="molecule type" value="Genomic_DNA"/>
</dbReference>
<evidence type="ECO:0000256" key="11">
    <source>
        <dbReference type="ARBA" id="ARBA00022692"/>
    </source>
</evidence>
<keyword evidence="14 20" id="KW-0472">Membrane</keyword>
<evidence type="ECO:0000313" key="21">
    <source>
        <dbReference type="EMBL" id="CBH21800.1"/>
    </source>
</evidence>
<evidence type="ECO:0000256" key="10">
    <source>
        <dbReference type="ARBA" id="ARBA00022679"/>
    </source>
</evidence>
<dbReference type="HOGENOM" id="CLU_051314_2_2_9"/>
<dbReference type="KEGG" id="cst:CLOST_1680"/>
<dbReference type="Gene3D" id="1.20.120.1760">
    <property type="match status" value="1"/>
</dbReference>
<dbReference type="Proteomes" id="UP000007041">
    <property type="component" value="Chromosome"/>
</dbReference>
<dbReference type="PIRSF" id="PIRSF000847">
    <property type="entry name" value="Phos_ph_gly_syn"/>
    <property type="match status" value="1"/>
</dbReference>
<evidence type="ECO:0000256" key="6">
    <source>
        <dbReference type="ARBA" id="ARBA00013170"/>
    </source>
</evidence>
<keyword evidence="10 19" id="KW-0808">Transferase</keyword>
<comment type="pathway">
    <text evidence="3">Phospholipid metabolism; phosphatidylglycerol biosynthesis; phosphatidylglycerol from CDP-diacylglycerol: step 1/2.</text>
</comment>
<evidence type="ECO:0000256" key="16">
    <source>
        <dbReference type="ARBA" id="ARBA00023264"/>
    </source>
</evidence>
<protein>
    <recommendedName>
        <fullName evidence="7 18">CDP-diacylglycerol--glycerol-3-phosphate 3-phosphatidyltransferase</fullName>
        <ecNumber evidence="6 18">2.7.8.5</ecNumber>
    </recommendedName>
</protein>
<reference evidence="22" key="1">
    <citation type="journal article" date="2010" name="BMC Genomics">
        <title>Clostridium sticklandii, a specialist in amino acid degradation:revisiting its metabolism through its genome sequence.</title>
        <authorList>
            <person name="Fonknechten N."/>
            <person name="Chaussonnerie S."/>
            <person name="Tricot S."/>
            <person name="Lajus A."/>
            <person name="Andreesen J.R."/>
            <person name="Perchat N."/>
            <person name="Pelletier E."/>
            <person name="Gouyvenoux M."/>
            <person name="Barbe V."/>
            <person name="Salanoubat M."/>
            <person name="Le Paslier D."/>
            <person name="Weissenbach J."/>
            <person name="Cohen G.N."/>
            <person name="Kreimeyer A."/>
        </authorList>
    </citation>
    <scope>NUCLEOTIDE SEQUENCE [LARGE SCALE GENOMIC DNA]</scope>
    <source>
        <strain evidence="22">ATCC 12662 / DSM 519 / JCM 1433 / CCUG 9281 / NCIMB 10654 / HF</strain>
    </source>
</reference>
<dbReference type="STRING" id="1511.CLOST_1680"/>
<evidence type="ECO:0000256" key="9">
    <source>
        <dbReference type="ARBA" id="ARBA00022516"/>
    </source>
</evidence>
<dbReference type="Pfam" id="PF01066">
    <property type="entry name" value="CDP-OH_P_transf"/>
    <property type="match status" value="1"/>
</dbReference>
<evidence type="ECO:0000256" key="4">
    <source>
        <dbReference type="ARBA" id="ARBA00005189"/>
    </source>
</evidence>
<dbReference type="PANTHER" id="PTHR14269">
    <property type="entry name" value="CDP-DIACYLGLYCEROL--GLYCEROL-3-PHOSPHATE 3-PHOSPHATIDYLTRANSFERASE-RELATED"/>
    <property type="match status" value="1"/>
</dbReference>
<keyword evidence="11 20" id="KW-0812">Transmembrane</keyword>
<keyword evidence="16" id="KW-1208">Phospholipid metabolism</keyword>
<dbReference type="GO" id="GO:0008444">
    <property type="term" value="F:CDP-diacylglycerol-glycerol-3-phosphate 3-phosphatidyltransferase activity"/>
    <property type="evidence" value="ECO:0007669"/>
    <property type="project" value="UniProtKB-UniRule"/>
</dbReference>
<evidence type="ECO:0000256" key="2">
    <source>
        <dbReference type="ARBA" id="ARBA00004651"/>
    </source>
</evidence>
<feature type="transmembrane region" description="Helical" evidence="20">
    <location>
        <begin position="72"/>
        <end position="96"/>
    </location>
</feature>
<dbReference type="InterPro" id="IPR000462">
    <property type="entry name" value="CDP-OH_P_trans"/>
</dbReference>
<feature type="transmembrane region" description="Helical" evidence="20">
    <location>
        <begin position="30"/>
        <end position="51"/>
    </location>
</feature>
<sequence length="172" mass="19040">MNIANKLTLSRIIMVPFFLVAVYFEKDSPVLPISAIIFAVASFTDFLDGYLARKYNLITDFGKFMDPLADKVLVVAALAVLVEMNLIPAWMIVLIITREYAVSILRAIAANTGQVIAASQGGKAKTVSQIIAVLMLLLNIKYGIYVMWIAVILTFVSGMDYLMKNKKLISQK</sequence>
<dbReference type="PROSITE" id="PS00379">
    <property type="entry name" value="CDP_ALCOHOL_P_TRANSF"/>
    <property type="match status" value="1"/>
</dbReference>
<gene>
    <name evidence="21" type="primary">pgsA</name>
    <name evidence="21" type="ordered locus">CLOST_1680</name>
</gene>
<organism evidence="21 22">
    <name type="scientific">Acetoanaerobium sticklandii (strain ATCC 12662 / DSM 519 / JCM 1433 / CCUG 9281 / NCIMB 10654 / HF)</name>
    <name type="common">Clostridium sticklandii</name>
    <dbReference type="NCBI Taxonomy" id="499177"/>
    <lineage>
        <taxon>Bacteria</taxon>
        <taxon>Bacillati</taxon>
        <taxon>Bacillota</taxon>
        <taxon>Clostridia</taxon>
        <taxon>Peptostreptococcales</taxon>
        <taxon>Filifactoraceae</taxon>
        <taxon>Acetoanaerobium</taxon>
    </lineage>
</organism>
<dbReference type="AlphaFoldDB" id="E3PSE6"/>
<dbReference type="InterPro" id="IPR043130">
    <property type="entry name" value="CDP-OH_PTrfase_TM_dom"/>
</dbReference>
<keyword evidence="13" id="KW-0443">Lipid metabolism</keyword>
<name>E3PSE6_ACESD</name>
<dbReference type="NCBIfam" id="TIGR00560">
    <property type="entry name" value="pgsA"/>
    <property type="match status" value="1"/>
</dbReference>
<evidence type="ECO:0000256" key="7">
    <source>
        <dbReference type="ARBA" id="ARBA00014944"/>
    </source>
</evidence>
<dbReference type="eggNOG" id="COG0558">
    <property type="taxonomic scope" value="Bacteria"/>
</dbReference>
<evidence type="ECO:0000256" key="20">
    <source>
        <dbReference type="SAM" id="Phobius"/>
    </source>
</evidence>
<keyword evidence="22" id="KW-1185">Reference proteome</keyword>
<comment type="pathway">
    <text evidence="4">Lipid metabolism.</text>
</comment>
<dbReference type="EC" id="2.7.8.5" evidence="6 18"/>
<evidence type="ECO:0000256" key="8">
    <source>
        <dbReference type="ARBA" id="ARBA00022475"/>
    </source>
</evidence>
<comment type="subcellular location">
    <subcellularLocation>
        <location evidence="2">Cell membrane</location>
        <topology evidence="2">Multi-pass membrane protein</topology>
    </subcellularLocation>
</comment>
<evidence type="ECO:0000256" key="5">
    <source>
        <dbReference type="ARBA" id="ARBA00010441"/>
    </source>
</evidence>
<dbReference type="InterPro" id="IPR048254">
    <property type="entry name" value="CDP_ALCOHOL_P_TRANSF_CS"/>
</dbReference>
<evidence type="ECO:0000256" key="17">
    <source>
        <dbReference type="ARBA" id="ARBA00048586"/>
    </source>
</evidence>
<comment type="function">
    <text evidence="1">This protein catalyzes the committed step to the synthesis of the acidic phospholipids.</text>
</comment>
<dbReference type="InterPro" id="IPR050324">
    <property type="entry name" value="CDP-alcohol_PTase-I"/>
</dbReference>
<evidence type="ECO:0000313" key="22">
    <source>
        <dbReference type="Proteomes" id="UP000007041"/>
    </source>
</evidence>
<accession>E3PSE6</accession>
<evidence type="ECO:0000256" key="1">
    <source>
        <dbReference type="ARBA" id="ARBA00003973"/>
    </source>
</evidence>
<dbReference type="UniPathway" id="UPA00084">
    <property type="reaction ID" value="UER00503"/>
</dbReference>
<dbReference type="PANTHER" id="PTHR14269:SF62">
    <property type="entry name" value="CDP-DIACYLGLYCEROL--GLYCEROL-3-PHOSPHATE 3-PHOSPHATIDYLTRANSFERASE 1, CHLOROPLASTIC"/>
    <property type="match status" value="1"/>
</dbReference>
<evidence type="ECO:0000256" key="15">
    <source>
        <dbReference type="ARBA" id="ARBA00023209"/>
    </source>
</evidence>
<evidence type="ECO:0000256" key="3">
    <source>
        <dbReference type="ARBA" id="ARBA00005042"/>
    </source>
</evidence>
<dbReference type="FunFam" id="1.20.120.1760:FF:000004">
    <property type="entry name" value="CDP-diacylglycerol--glycerol-3-phosphate 3-phosphatidyltransferase"/>
    <property type="match status" value="1"/>
</dbReference>
<dbReference type="GO" id="GO:0005886">
    <property type="term" value="C:plasma membrane"/>
    <property type="evidence" value="ECO:0007669"/>
    <property type="project" value="UniProtKB-SubCell"/>
</dbReference>
<evidence type="ECO:0000256" key="12">
    <source>
        <dbReference type="ARBA" id="ARBA00022989"/>
    </source>
</evidence>
<keyword evidence="9" id="KW-0444">Lipid biosynthesis</keyword>
<evidence type="ECO:0000256" key="13">
    <source>
        <dbReference type="ARBA" id="ARBA00023098"/>
    </source>
</evidence>
<keyword evidence="8" id="KW-1003">Cell membrane</keyword>
<feature type="transmembrane region" description="Helical" evidence="20">
    <location>
        <begin position="7"/>
        <end position="24"/>
    </location>
</feature>
<keyword evidence="12 20" id="KW-1133">Transmembrane helix</keyword>
<dbReference type="GO" id="GO:0006655">
    <property type="term" value="P:phosphatidylglycerol biosynthetic process"/>
    <property type="evidence" value="ECO:0007669"/>
    <property type="project" value="UniProtKB-UniPathway"/>
</dbReference>
<evidence type="ECO:0000256" key="14">
    <source>
        <dbReference type="ARBA" id="ARBA00023136"/>
    </source>
</evidence>
<keyword evidence="15" id="KW-0594">Phospholipid biosynthesis</keyword>
<evidence type="ECO:0000256" key="19">
    <source>
        <dbReference type="RuleBase" id="RU003750"/>
    </source>
</evidence>
<comment type="similarity">
    <text evidence="5 19">Belongs to the CDP-alcohol phosphatidyltransferase class-I family.</text>
</comment>
<dbReference type="InterPro" id="IPR004570">
    <property type="entry name" value="Phosphatidylglycerol_P_synth"/>
</dbReference>